<organism evidence="1 2">
    <name type="scientific">Allacma fusca</name>
    <dbReference type="NCBI Taxonomy" id="39272"/>
    <lineage>
        <taxon>Eukaryota</taxon>
        <taxon>Metazoa</taxon>
        <taxon>Ecdysozoa</taxon>
        <taxon>Arthropoda</taxon>
        <taxon>Hexapoda</taxon>
        <taxon>Collembola</taxon>
        <taxon>Symphypleona</taxon>
        <taxon>Sminthuridae</taxon>
        <taxon>Allacma</taxon>
    </lineage>
</organism>
<proteinExistence type="predicted"/>
<protein>
    <submittedName>
        <fullName evidence="1">Uncharacterized protein</fullName>
    </submittedName>
</protein>
<evidence type="ECO:0000313" key="2">
    <source>
        <dbReference type="Proteomes" id="UP000708208"/>
    </source>
</evidence>
<gene>
    <name evidence="1" type="ORF">AFUS01_LOCUS24552</name>
</gene>
<comment type="caution">
    <text evidence="1">The sequence shown here is derived from an EMBL/GenBank/DDBJ whole genome shotgun (WGS) entry which is preliminary data.</text>
</comment>
<sequence length="145" mass="16607">MKNKTVFSFRETLLLATNSKSIPIQPEKAQDLRSLMSKIPDKGKHDFYDSITNINTSKHIIIKGKATFTCEPRSCQKCSWSSLRSKFLGLTLYSKVCAINTAATNIYLMCRCQPLLSAAKLYHVMIQRIYMIVRMFSGCDQKFHQ</sequence>
<evidence type="ECO:0000313" key="1">
    <source>
        <dbReference type="EMBL" id="CAG7785958.1"/>
    </source>
</evidence>
<dbReference type="Proteomes" id="UP000708208">
    <property type="component" value="Unassembled WGS sequence"/>
</dbReference>
<dbReference type="EMBL" id="CAJVCH010308245">
    <property type="protein sequence ID" value="CAG7785958.1"/>
    <property type="molecule type" value="Genomic_DNA"/>
</dbReference>
<reference evidence="1" key="1">
    <citation type="submission" date="2021-06" db="EMBL/GenBank/DDBJ databases">
        <authorList>
            <person name="Hodson N. C."/>
            <person name="Mongue J. A."/>
            <person name="Jaron S. K."/>
        </authorList>
    </citation>
    <scope>NUCLEOTIDE SEQUENCE</scope>
</reference>
<name>A0A8J2L1M7_9HEXA</name>
<accession>A0A8J2L1M7</accession>
<keyword evidence="2" id="KW-1185">Reference proteome</keyword>
<dbReference type="AlphaFoldDB" id="A0A8J2L1M7"/>